<dbReference type="AlphaFoldDB" id="Q16RK6"/>
<dbReference type="GO" id="GO:0005886">
    <property type="term" value="C:plasma membrane"/>
    <property type="evidence" value="ECO:0007669"/>
    <property type="project" value="TreeGrafter"/>
</dbReference>
<dbReference type="Pfam" id="PF07714">
    <property type="entry name" value="PK_Tyr_Ser-Thr"/>
    <property type="match status" value="1"/>
</dbReference>
<dbReference type="InterPro" id="IPR001245">
    <property type="entry name" value="Ser-Thr/Tyr_kinase_cat_dom"/>
</dbReference>
<feature type="domain" description="Protein kinase" evidence="17">
    <location>
        <begin position="467"/>
        <end position="799"/>
    </location>
</feature>
<evidence type="ECO:0000256" key="10">
    <source>
        <dbReference type="ARBA" id="ARBA00023136"/>
    </source>
</evidence>
<dbReference type="SUPFAM" id="SSF49265">
    <property type="entry name" value="Fibronectin type III"/>
    <property type="match status" value="1"/>
</dbReference>
<evidence type="ECO:0000256" key="12">
    <source>
        <dbReference type="ARBA" id="ARBA00023180"/>
    </source>
</evidence>
<evidence type="ECO:0000256" key="11">
    <source>
        <dbReference type="ARBA" id="ARBA00023137"/>
    </source>
</evidence>
<evidence type="ECO:0000256" key="8">
    <source>
        <dbReference type="ARBA" id="ARBA00022840"/>
    </source>
</evidence>
<dbReference type="SMART" id="SM00219">
    <property type="entry name" value="TyrKc"/>
    <property type="match status" value="1"/>
</dbReference>
<dbReference type="PANTHER" id="PTHR24416:SF620">
    <property type="entry name" value="TYROSINE-PROTEIN KINASE RECEPTOR TORSO"/>
    <property type="match status" value="1"/>
</dbReference>
<dbReference type="InterPro" id="IPR036116">
    <property type="entry name" value="FN3_sf"/>
</dbReference>
<dbReference type="InterPro" id="IPR000719">
    <property type="entry name" value="Prot_kinase_dom"/>
</dbReference>
<reference evidence="18" key="1">
    <citation type="submission" date="2005-10" db="EMBL/GenBank/DDBJ databases">
        <authorList>
            <person name="Loftus B.J."/>
            <person name="Nene V.M."/>
            <person name="Hannick L.I."/>
            <person name="Bidwell S."/>
            <person name="Haas B."/>
            <person name="Amedeo P."/>
            <person name="Orvis J."/>
            <person name="Wortman J.R."/>
            <person name="White O.R."/>
            <person name="Salzberg S."/>
            <person name="Shumway M."/>
            <person name="Koo H."/>
            <person name="Zhao Y."/>
            <person name="Holmes M."/>
            <person name="Miller J."/>
            <person name="Schatz M."/>
            <person name="Pop M."/>
            <person name="Pai G."/>
            <person name="Utterback T."/>
            <person name="Rogers Y.-H."/>
            <person name="Kravitz S."/>
            <person name="Fraser C.M."/>
        </authorList>
    </citation>
    <scope>NUCLEOTIDE SEQUENCE</scope>
    <source>
        <strain evidence="18">Liverpool</strain>
    </source>
</reference>
<comment type="catalytic activity">
    <reaction evidence="13">
        <text>L-tyrosyl-[protein] + ATP = O-phospho-L-tyrosyl-[protein] + ADP + H(+)</text>
        <dbReference type="Rhea" id="RHEA:10596"/>
        <dbReference type="Rhea" id="RHEA-COMP:10136"/>
        <dbReference type="Rhea" id="RHEA-COMP:20101"/>
        <dbReference type="ChEBI" id="CHEBI:15378"/>
        <dbReference type="ChEBI" id="CHEBI:30616"/>
        <dbReference type="ChEBI" id="CHEBI:46858"/>
        <dbReference type="ChEBI" id="CHEBI:61978"/>
        <dbReference type="ChEBI" id="CHEBI:456216"/>
        <dbReference type="EC" id="2.7.10.1"/>
    </reaction>
</comment>
<dbReference type="HOGENOM" id="CLU_015570_0_0_1"/>
<dbReference type="PROSITE" id="PS00107">
    <property type="entry name" value="PROTEIN_KINASE_ATP"/>
    <property type="match status" value="1"/>
</dbReference>
<name>Q16RK6_AEDAE</name>
<keyword evidence="6 14" id="KW-0547">Nucleotide-binding</keyword>
<dbReference type="InterPro" id="IPR017441">
    <property type="entry name" value="Protein_kinase_ATP_BS"/>
</dbReference>
<keyword evidence="12" id="KW-0325">Glycoprotein</keyword>
<dbReference type="GO" id="GO:1902533">
    <property type="term" value="P:positive regulation of intracellular signal transduction"/>
    <property type="evidence" value="ECO:0007669"/>
    <property type="project" value="UniProtKB-ARBA"/>
</dbReference>
<keyword evidence="10 15" id="KW-0472">Membrane</keyword>
<dbReference type="GO" id="GO:0004714">
    <property type="term" value="F:transmembrane receptor protein tyrosine kinase activity"/>
    <property type="evidence" value="ECO:0007669"/>
    <property type="project" value="UniProtKB-EC"/>
</dbReference>
<evidence type="ECO:0000256" key="2">
    <source>
        <dbReference type="ARBA" id="ARBA00011902"/>
    </source>
</evidence>
<dbReference type="EC" id="2.7.10.1" evidence="2"/>
<evidence type="ECO:0000256" key="15">
    <source>
        <dbReference type="SAM" id="Phobius"/>
    </source>
</evidence>
<keyword evidence="11" id="KW-0829">Tyrosine-protein kinase</keyword>
<dbReference type="InterPro" id="IPR011009">
    <property type="entry name" value="Kinase-like_dom_sf"/>
</dbReference>
<dbReference type="SUPFAM" id="SSF56112">
    <property type="entry name" value="Protein kinase-like (PK-like)"/>
    <property type="match status" value="1"/>
</dbReference>
<evidence type="ECO:0000256" key="4">
    <source>
        <dbReference type="ARBA" id="ARBA00022692"/>
    </source>
</evidence>
<gene>
    <name evidence="18" type="ORF">AaeL_AAEL010923</name>
</gene>
<dbReference type="PhylomeDB" id="Q16RK6"/>
<dbReference type="PROSITE" id="PS50011">
    <property type="entry name" value="PROTEIN_KINASE_DOM"/>
    <property type="match status" value="1"/>
</dbReference>
<comment type="subcellular location">
    <subcellularLocation>
        <location evidence="1">Membrane</location>
        <topology evidence="1">Single-pass type I membrane protein</topology>
    </subcellularLocation>
</comment>
<organism evidence="18 19">
    <name type="scientific">Aedes aegypti</name>
    <name type="common">Yellowfever mosquito</name>
    <name type="synonym">Culex aegypti</name>
    <dbReference type="NCBI Taxonomy" id="7159"/>
    <lineage>
        <taxon>Eukaryota</taxon>
        <taxon>Metazoa</taxon>
        <taxon>Ecdysozoa</taxon>
        <taxon>Arthropoda</taxon>
        <taxon>Hexapoda</taxon>
        <taxon>Insecta</taxon>
        <taxon>Pterygota</taxon>
        <taxon>Neoptera</taxon>
        <taxon>Endopterygota</taxon>
        <taxon>Diptera</taxon>
        <taxon>Nematocera</taxon>
        <taxon>Culicoidea</taxon>
        <taxon>Culicidae</taxon>
        <taxon>Culicinae</taxon>
        <taxon>Aedini</taxon>
        <taxon>Aedes</taxon>
        <taxon>Stegomyia</taxon>
    </lineage>
</organism>
<evidence type="ECO:0000256" key="1">
    <source>
        <dbReference type="ARBA" id="ARBA00004479"/>
    </source>
</evidence>
<dbReference type="EMBL" id="CH477706">
    <property type="protein sequence ID" value="EAT37041.1"/>
    <property type="molecule type" value="Genomic_DNA"/>
</dbReference>
<dbReference type="GO" id="GO:0007169">
    <property type="term" value="P:cell surface receptor protein tyrosine kinase signaling pathway"/>
    <property type="evidence" value="ECO:0007669"/>
    <property type="project" value="TreeGrafter"/>
</dbReference>
<feature type="binding site" evidence="14">
    <location>
        <position position="499"/>
    </location>
    <ligand>
        <name>ATP</name>
        <dbReference type="ChEBI" id="CHEBI:30616"/>
    </ligand>
</feature>
<feature type="chain" id="PRO_5030175169" description="receptor protein-tyrosine kinase" evidence="16">
    <location>
        <begin position="23"/>
        <end position="817"/>
    </location>
</feature>
<dbReference type="PROSITE" id="PS51257">
    <property type="entry name" value="PROKAR_LIPOPROTEIN"/>
    <property type="match status" value="1"/>
</dbReference>
<accession>Q16RK6</accession>
<proteinExistence type="predicted"/>
<dbReference type="eggNOG" id="KOG0200">
    <property type="taxonomic scope" value="Eukaryota"/>
</dbReference>
<feature type="signal peptide" evidence="16">
    <location>
        <begin position="1"/>
        <end position="22"/>
    </location>
</feature>
<dbReference type="FunFam" id="1.10.510.10:FF:000190">
    <property type="entry name" value="Proto-oncogene tyrosine-protein kinase receptor Ret"/>
    <property type="match status" value="1"/>
</dbReference>
<evidence type="ECO:0000313" key="19">
    <source>
        <dbReference type="Proteomes" id="UP000682892"/>
    </source>
</evidence>
<dbReference type="PROSITE" id="PS00109">
    <property type="entry name" value="PROTEIN_KINASE_TYR"/>
    <property type="match status" value="1"/>
</dbReference>
<dbReference type="Proteomes" id="UP000682892">
    <property type="component" value="Unassembled WGS sequence"/>
</dbReference>
<keyword evidence="9 15" id="KW-1133">Transmembrane helix</keyword>
<dbReference type="Gene3D" id="3.30.200.20">
    <property type="entry name" value="Phosphorylase Kinase, domain 1"/>
    <property type="match status" value="1"/>
</dbReference>
<dbReference type="STRING" id="7159.Q16RK6"/>
<keyword evidence="4 15" id="KW-0812">Transmembrane</keyword>
<keyword evidence="5 16" id="KW-0732">Signal</keyword>
<evidence type="ECO:0000256" key="5">
    <source>
        <dbReference type="ARBA" id="ARBA00022729"/>
    </source>
</evidence>
<evidence type="ECO:0000256" key="13">
    <source>
        <dbReference type="ARBA" id="ARBA00051243"/>
    </source>
</evidence>
<evidence type="ECO:0000256" key="14">
    <source>
        <dbReference type="PROSITE-ProRule" id="PRU10141"/>
    </source>
</evidence>
<keyword evidence="8 14" id="KW-0067">ATP-binding</keyword>
<protein>
    <recommendedName>
        <fullName evidence="2">receptor protein-tyrosine kinase</fullName>
        <ecNumber evidence="2">2.7.10.1</ecNumber>
    </recommendedName>
</protein>
<sequence>MDRNVKLFILVLLTISVSLSACEQLLLKQKYAESKIIAIGSCMLNCASNSLEECFESCSNRTISPGPITKHISFSFSIDLVCRESDKLFLSVEEEQQVAKLKIINVYGVEQDITLISDASLVEVPNLRPGRAYHAQAIVFISNSEYYFTSPHVVFETMPLDYIPGAIDDIEVISFQTSKQEETLLDAIVEWKPTSDLACRYEILHYSSHSTNFHPSPIQIHQFGGPHEAVLESLEFDMEYEVAIRAKNPPQESSLRWKSFHTPSCFEVLNYSRICAPEVISNLSVQAEQITNKHYQLNISWEQPIITPDSYEIHIYDLNPDLSEDLAHSISLNASGNATSIVVNSFPIHGTQFEVFVVAHANNRTTSQNLISSIRIQRITRDHWIDALVVIIIISLLVIGKFLIPFLCKRFKRIKRYDKPRGWKGLELSSDIEVRMQTLEGGMESQVLPGELIVPINDGMEVGLEQIQLMDVLGEGAFGFVRKGLLTTAVGESRDVAVKMLKECPSLADIKAFRREIEVMKSVGCHPNVVCIVGQYTRNVTKMMLLTEYCSGGNLLNFLRSVWNSVLKHRSLFGGCDSIDVNKTRCSSGYESPINSCEIDTDLPVMVENKLYQHQRRVSNEFDNQCYFGEEEKQPISSKQLIEFARQIAYGMEFLARNRVVHRDLAARNILVSDGATVKISDFGLSRDIYQENMYRKTTNGKLPIKWLALESLTHQVYTSQSDVWSFGIVLYEICTLGGNPYPMLETGNLLLELKAGYRMERPASCCEELYELMLSCWRALPSERPTFSTVTNQLEKMIELSKVEGRALIDLSVIMD</sequence>
<dbReference type="Gene3D" id="1.10.510.10">
    <property type="entry name" value="Transferase(Phosphotransferase) domain 1"/>
    <property type="match status" value="1"/>
</dbReference>
<evidence type="ECO:0000259" key="17">
    <source>
        <dbReference type="PROSITE" id="PS50011"/>
    </source>
</evidence>
<dbReference type="VEuPathDB" id="VectorBase:AAEL010923"/>
<dbReference type="CDD" id="cd00192">
    <property type="entry name" value="PTKc"/>
    <property type="match status" value="1"/>
</dbReference>
<dbReference type="PANTHER" id="PTHR24416">
    <property type="entry name" value="TYROSINE-PROTEIN KINASE RECEPTOR"/>
    <property type="match status" value="1"/>
</dbReference>
<dbReference type="KEGG" id="aag:5574123"/>
<evidence type="ECO:0000256" key="7">
    <source>
        <dbReference type="ARBA" id="ARBA00022777"/>
    </source>
</evidence>
<dbReference type="OMA" id="AEIEWQP"/>
<keyword evidence="7" id="KW-0418">Kinase</keyword>
<reference evidence="18" key="2">
    <citation type="journal article" date="2007" name="Science">
        <title>Genome sequence of Aedes aegypti, a major arbovirus vector.</title>
        <authorList>
            <person name="Nene V."/>
            <person name="Wortman J.R."/>
            <person name="Lawson D."/>
            <person name="Haas B."/>
            <person name="Kodira C."/>
            <person name="Tu Z.J."/>
            <person name="Loftus B."/>
            <person name="Xi Z."/>
            <person name="Megy K."/>
            <person name="Grabherr M."/>
            <person name="Ren Q."/>
            <person name="Zdobnov E.M."/>
            <person name="Lobo N.F."/>
            <person name="Campbell K.S."/>
            <person name="Brown S.E."/>
            <person name="Bonaldo M.F."/>
            <person name="Zhu J."/>
            <person name="Sinkins S.P."/>
            <person name="Hogenkamp D.G."/>
            <person name="Amedeo P."/>
            <person name="Arensburger P."/>
            <person name="Atkinson P.W."/>
            <person name="Bidwell S."/>
            <person name="Biedler J."/>
            <person name="Birney E."/>
            <person name="Bruggner R.V."/>
            <person name="Costas J."/>
            <person name="Coy M.R."/>
            <person name="Crabtree J."/>
            <person name="Crawford M."/>
            <person name="Debruyn B."/>
            <person name="Decaprio D."/>
            <person name="Eiglmeier K."/>
            <person name="Eisenstadt E."/>
            <person name="El-Dorry H."/>
            <person name="Gelbart W.M."/>
            <person name="Gomes S.L."/>
            <person name="Hammond M."/>
            <person name="Hannick L.I."/>
            <person name="Hogan J.R."/>
            <person name="Holmes M.H."/>
            <person name="Jaffe D."/>
            <person name="Johnston J.S."/>
            <person name="Kennedy R.C."/>
            <person name="Koo H."/>
            <person name="Kravitz S."/>
            <person name="Kriventseva E.V."/>
            <person name="Kulp D."/>
            <person name="Labutti K."/>
            <person name="Lee E."/>
            <person name="Li S."/>
            <person name="Lovin D.D."/>
            <person name="Mao C."/>
            <person name="Mauceli E."/>
            <person name="Menck C.F."/>
            <person name="Miller J.R."/>
            <person name="Montgomery P."/>
            <person name="Mori A."/>
            <person name="Nascimento A.L."/>
            <person name="Naveira H.F."/>
            <person name="Nusbaum C."/>
            <person name="O'leary S."/>
            <person name="Orvis J."/>
            <person name="Pertea M."/>
            <person name="Quesneville H."/>
            <person name="Reidenbach K.R."/>
            <person name="Rogers Y.H."/>
            <person name="Roth C.W."/>
            <person name="Schneider J.R."/>
            <person name="Schatz M."/>
            <person name="Shumway M."/>
            <person name="Stanke M."/>
            <person name="Stinson E.O."/>
            <person name="Tubio J.M."/>
            <person name="Vanzee J.P."/>
            <person name="Verjovski-Almeida S."/>
            <person name="Werner D."/>
            <person name="White O."/>
            <person name="Wyder S."/>
            <person name="Zeng Q."/>
            <person name="Zhao Q."/>
            <person name="Zhao Y."/>
            <person name="Hill C.A."/>
            <person name="Raikhel A.S."/>
            <person name="Soares M.B."/>
            <person name="Knudson D.L."/>
            <person name="Lee N.H."/>
            <person name="Galagan J."/>
            <person name="Salzberg S.L."/>
            <person name="Paulsen I.T."/>
            <person name="Dimopoulos G."/>
            <person name="Collins F.H."/>
            <person name="Birren B."/>
            <person name="Fraser-Liggett C.M."/>
            <person name="Severson D.W."/>
        </authorList>
    </citation>
    <scope>NUCLEOTIDE SEQUENCE [LARGE SCALE GENOMIC DNA]</scope>
    <source>
        <strain evidence="18">Liverpool</strain>
    </source>
</reference>
<dbReference type="InterPro" id="IPR008266">
    <property type="entry name" value="Tyr_kinase_AS"/>
</dbReference>
<feature type="transmembrane region" description="Helical" evidence="15">
    <location>
        <begin position="384"/>
        <end position="407"/>
    </location>
</feature>
<dbReference type="GO" id="GO:0005524">
    <property type="term" value="F:ATP binding"/>
    <property type="evidence" value="ECO:0007669"/>
    <property type="project" value="UniProtKB-UniRule"/>
</dbReference>
<evidence type="ECO:0000256" key="6">
    <source>
        <dbReference type="ARBA" id="ARBA00022741"/>
    </source>
</evidence>
<dbReference type="OrthoDB" id="3256376at2759"/>
<evidence type="ECO:0000256" key="16">
    <source>
        <dbReference type="SAM" id="SignalP"/>
    </source>
</evidence>
<dbReference type="PaxDb" id="7159-AAEL010923-PA"/>
<reference evidence="18" key="3">
    <citation type="submission" date="2012-09" db="EMBL/GenBank/DDBJ databases">
        <authorList>
            <consortium name="VectorBase"/>
        </authorList>
    </citation>
    <scope>NUCLEOTIDE SEQUENCE</scope>
    <source>
        <strain evidence="18">Liverpool</strain>
    </source>
</reference>
<evidence type="ECO:0000313" key="18">
    <source>
        <dbReference type="EMBL" id="EAT37041.1"/>
    </source>
</evidence>
<dbReference type="GO" id="GO:0043235">
    <property type="term" value="C:receptor complex"/>
    <property type="evidence" value="ECO:0007669"/>
    <property type="project" value="TreeGrafter"/>
</dbReference>
<evidence type="ECO:0000256" key="9">
    <source>
        <dbReference type="ARBA" id="ARBA00022989"/>
    </source>
</evidence>
<dbReference type="InterPro" id="IPR020635">
    <property type="entry name" value="Tyr_kinase_cat_dom"/>
</dbReference>
<dbReference type="InterPro" id="IPR050122">
    <property type="entry name" value="RTK"/>
</dbReference>
<evidence type="ECO:0000256" key="3">
    <source>
        <dbReference type="ARBA" id="ARBA00022679"/>
    </source>
</evidence>
<keyword evidence="3" id="KW-0808">Transferase</keyword>